<sequence length="199" mass="23676">MSHWGFPKPRLERGMEPWRPNPRNPMDRIYPKTFCFNFRNLLYANGRKLCYLCFQVEREDDFSYNDSDRGVFRNKVHPLARCHAEQCFLSWFRDQYPYRDEYYNVTWFVSWSPCPTCAEEVVEFLEEYRNLTLSIFTSRLYYFWHPNYQEGLCKLWDAGVQLDITSYDGESRGELGTQTVGESSTEPGVGEDLECPQGE</sequence>
<dbReference type="InterPro" id="IPR016192">
    <property type="entry name" value="APOBEC/CMP_deaminase_Zn-bd"/>
</dbReference>
<dbReference type="AlphaFoldDB" id="A0A667HFZ9"/>
<dbReference type="InterPro" id="IPR050610">
    <property type="entry name" value="APOBEC_Cyt_Deaminase"/>
</dbReference>
<evidence type="ECO:0000256" key="2">
    <source>
        <dbReference type="ARBA" id="ARBA00006576"/>
    </source>
</evidence>
<dbReference type="Proteomes" id="UP000472241">
    <property type="component" value="Unplaced"/>
</dbReference>
<accession>A0A667HFZ9</accession>
<evidence type="ECO:0000256" key="5">
    <source>
        <dbReference type="ARBA" id="ARBA00022833"/>
    </source>
</evidence>
<evidence type="ECO:0000256" key="1">
    <source>
        <dbReference type="ARBA" id="ARBA00001947"/>
    </source>
</evidence>
<gene>
    <name evidence="8" type="primary">LOC115517736</name>
</gene>
<evidence type="ECO:0000313" key="9">
    <source>
        <dbReference type="Proteomes" id="UP000472241"/>
    </source>
</evidence>
<protein>
    <recommendedName>
        <fullName evidence="7">CMP/dCMP-type deaminase domain-containing protein</fullName>
    </recommendedName>
</protein>
<dbReference type="GO" id="GO:0008270">
    <property type="term" value="F:zinc ion binding"/>
    <property type="evidence" value="ECO:0007669"/>
    <property type="project" value="InterPro"/>
</dbReference>
<dbReference type="GO" id="GO:0051607">
    <property type="term" value="P:defense response to virus"/>
    <property type="evidence" value="ECO:0007669"/>
    <property type="project" value="TreeGrafter"/>
</dbReference>
<dbReference type="PROSITE" id="PS00903">
    <property type="entry name" value="CYT_DCMP_DEAMINASES_1"/>
    <property type="match status" value="1"/>
</dbReference>
<dbReference type="PROSITE" id="PS51747">
    <property type="entry name" value="CYT_DCMP_DEAMINASES_2"/>
    <property type="match status" value="1"/>
</dbReference>
<dbReference type="GO" id="GO:0004126">
    <property type="term" value="F:cytidine deaminase activity"/>
    <property type="evidence" value="ECO:0007669"/>
    <property type="project" value="TreeGrafter"/>
</dbReference>
<feature type="region of interest" description="Disordered" evidence="6">
    <location>
        <begin position="172"/>
        <end position="199"/>
    </location>
</feature>
<feature type="compositionally biased region" description="Acidic residues" evidence="6">
    <location>
        <begin position="189"/>
        <end position="199"/>
    </location>
</feature>
<feature type="domain" description="CMP/dCMP-type deaminase" evidence="7">
    <location>
        <begin position="46"/>
        <end position="155"/>
    </location>
</feature>
<reference evidence="8" key="1">
    <citation type="submission" date="2025-05" db="UniProtKB">
        <authorList>
            <consortium name="Ensembl"/>
        </authorList>
    </citation>
    <scope>IDENTIFICATION</scope>
</reference>
<dbReference type="Ensembl" id="ENSLCNT00005011389.1">
    <property type="protein sequence ID" value="ENSLCNP00005010145.1"/>
    <property type="gene ID" value="ENSLCNG00005006626.1"/>
</dbReference>
<dbReference type="Pfam" id="PF18782">
    <property type="entry name" value="NAD2"/>
    <property type="match status" value="1"/>
</dbReference>
<evidence type="ECO:0000313" key="8">
    <source>
        <dbReference type="Ensembl" id="ENSLCNP00005010145.1"/>
    </source>
</evidence>
<dbReference type="GO" id="GO:0045869">
    <property type="term" value="P:negative regulation of single stranded viral RNA replication via double stranded DNA intermediate"/>
    <property type="evidence" value="ECO:0007669"/>
    <property type="project" value="TreeGrafter"/>
</dbReference>
<keyword evidence="5" id="KW-0862">Zinc</keyword>
<dbReference type="InterPro" id="IPR002125">
    <property type="entry name" value="CMP_dCMP_dom"/>
</dbReference>
<dbReference type="CDD" id="cd01283">
    <property type="entry name" value="cytidine_deaminase"/>
    <property type="match status" value="1"/>
</dbReference>
<dbReference type="GO" id="GO:0003723">
    <property type="term" value="F:RNA binding"/>
    <property type="evidence" value="ECO:0007669"/>
    <property type="project" value="TreeGrafter"/>
</dbReference>
<comment type="similarity">
    <text evidence="2">Belongs to the cytidine and deoxycytidylate deaminase family.</text>
</comment>
<dbReference type="InterPro" id="IPR016193">
    <property type="entry name" value="Cytidine_deaminase-like"/>
</dbReference>
<feature type="compositionally biased region" description="Polar residues" evidence="6">
    <location>
        <begin position="176"/>
        <end position="186"/>
    </location>
</feature>
<evidence type="ECO:0000256" key="6">
    <source>
        <dbReference type="SAM" id="MobiDB-lite"/>
    </source>
</evidence>
<keyword evidence="9" id="KW-1185">Reference proteome</keyword>
<keyword evidence="3" id="KW-0479">Metal-binding</keyword>
<dbReference type="GO" id="GO:0005634">
    <property type="term" value="C:nucleus"/>
    <property type="evidence" value="ECO:0007669"/>
    <property type="project" value="TreeGrafter"/>
</dbReference>
<keyword evidence="4" id="KW-0378">Hydrolase</keyword>
<evidence type="ECO:0000256" key="4">
    <source>
        <dbReference type="ARBA" id="ARBA00022801"/>
    </source>
</evidence>
<comment type="cofactor">
    <cofactor evidence="1">
        <name>Zn(2+)</name>
        <dbReference type="ChEBI" id="CHEBI:29105"/>
    </cofactor>
</comment>
<proteinExistence type="inferred from homology"/>
<name>A0A667HFZ9_LYNCA</name>
<evidence type="ECO:0000259" key="7">
    <source>
        <dbReference type="PROSITE" id="PS51747"/>
    </source>
</evidence>
<dbReference type="GO" id="GO:0070383">
    <property type="term" value="P:DNA cytosine deamination"/>
    <property type="evidence" value="ECO:0007669"/>
    <property type="project" value="TreeGrafter"/>
</dbReference>
<dbReference type="GO" id="GO:0000932">
    <property type="term" value="C:P-body"/>
    <property type="evidence" value="ECO:0007669"/>
    <property type="project" value="TreeGrafter"/>
</dbReference>
<dbReference type="GO" id="GO:0016554">
    <property type="term" value="P:cytidine to uridine editing"/>
    <property type="evidence" value="ECO:0007669"/>
    <property type="project" value="TreeGrafter"/>
</dbReference>
<dbReference type="SUPFAM" id="SSF53927">
    <property type="entry name" value="Cytidine deaminase-like"/>
    <property type="match status" value="1"/>
</dbReference>
<dbReference type="Ensembl" id="ENSLCNT00005011387.1">
    <property type="protein sequence ID" value="ENSLCNP00005010144.1"/>
    <property type="gene ID" value="ENSLCNG00005006626.1"/>
</dbReference>
<dbReference type="PANTHER" id="PTHR13857">
    <property type="entry name" value="MRNA EDITING ENZYME"/>
    <property type="match status" value="1"/>
</dbReference>
<organism evidence="8 9">
    <name type="scientific">Lynx canadensis</name>
    <name type="common">Canada lynx</name>
    <name type="synonym">Felis canadensis</name>
    <dbReference type="NCBI Taxonomy" id="61383"/>
    <lineage>
        <taxon>Eukaryota</taxon>
        <taxon>Metazoa</taxon>
        <taxon>Chordata</taxon>
        <taxon>Craniata</taxon>
        <taxon>Vertebrata</taxon>
        <taxon>Euteleostomi</taxon>
        <taxon>Mammalia</taxon>
        <taxon>Eutheria</taxon>
        <taxon>Laurasiatheria</taxon>
        <taxon>Carnivora</taxon>
        <taxon>Feliformia</taxon>
        <taxon>Felidae</taxon>
        <taxon>Felinae</taxon>
        <taxon>Lynx</taxon>
    </lineage>
</organism>
<evidence type="ECO:0000256" key="3">
    <source>
        <dbReference type="ARBA" id="ARBA00022723"/>
    </source>
</evidence>
<dbReference type="PANTHER" id="PTHR13857:SF45">
    <property type="entry name" value="DNA DC-DU-EDITING ENZYME APOBEC-3F"/>
    <property type="match status" value="1"/>
</dbReference>
<dbReference type="Gene3D" id="3.40.140.10">
    <property type="entry name" value="Cytidine Deaminase, domain 2"/>
    <property type="match status" value="1"/>
</dbReference>